<feature type="coiled-coil region" evidence="1">
    <location>
        <begin position="322"/>
        <end position="352"/>
    </location>
</feature>
<feature type="domain" description="Glucosyltransferase 3-like C-terminal" evidence="2">
    <location>
        <begin position="277"/>
        <end position="355"/>
    </location>
</feature>
<gene>
    <name evidence="3" type="ORF">Z969_00615</name>
</gene>
<protein>
    <submittedName>
        <fullName evidence="3">Glycosyltransferase</fullName>
    </submittedName>
</protein>
<proteinExistence type="predicted"/>
<dbReference type="InterPro" id="IPR058592">
    <property type="entry name" value="Gtf3_C"/>
</dbReference>
<organism evidence="3 4">
    <name type="scientific">Clostridium novyi A str. 4570</name>
    <dbReference type="NCBI Taxonomy" id="1444290"/>
    <lineage>
        <taxon>Bacteria</taxon>
        <taxon>Bacillati</taxon>
        <taxon>Bacillota</taxon>
        <taxon>Clostridia</taxon>
        <taxon>Eubacteriales</taxon>
        <taxon>Clostridiaceae</taxon>
        <taxon>Clostridium</taxon>
    </lineage>
</organism>
<evidence type="ECO:0000256" key="1">
    <source>
        <dbReference type="SAM" id="Coils"/>
    </source>
</evidence>
<evidence type="ECO:0000259" key="2">
    <source>
        <dbReference type="Pfam" id="PF26337"/>
    </source>
</evidence>
<dbReference type="AlphaFoldDB" id="A0AA88ZT82"/>
<dbReference type="Gene3D" id="3.40.50.2000">
    <property type="entry name" value="Glycogen Phosphorylase B"/>
    <property type="match status" value="1"/>
</dbReference>
<dbReference type="EMBL" id="JDRX01000001">
    <property type="protein sequence ID" value="KGN03505.1"/>
    <property type="molecule type" value="Genomic_DNA"/>
</dbReference>
<accession>A0AA88ZT82</accession>
<sequence length="374" mass="44023">MDRKRCIFHIPYKVSPDIVSGSHIRPLKMLNAFKNIGYDVDVVMGYGQEREESIKNIKKNIENGVKYDFLYAESSTMPTLLTEKNHIPKYPFLDFSFFKYCKSHNIKIGLFYRDIHWKFEQYKNNVGTAKRIISTMFYNYDLKKYKELVDVLYLPSKEMFKYLEIDFNGKIEELPPGSEKNDSVDLVKYKSDDYLNIFYVGGISTELYDIRELFKVANELPWIKLTVCCREGDWNNVADAYSNYLNERISIIHKSGEELYPYVKKADILNLFIRPTEYWEFAVPVKLFTYISYKKPIISAKNTVTGNFVEKNNIGWSIDYSKEELINMLTELKNNRKEILEKTSNMEKVLEENTWNSRAKKVVKDLLAMEQGGK</sequence>
<comment type="caution">
    <text evidence="3">The sequence shown here is derived from an EMBL/GenBank/DDBJ whole genome shotgun (WGS) entry which is preliminary data.</text>
</comment>
<reference evidence="3 4" key="1">
    <citation type="submission" date="2014-01" db="EMBL/GenBank/DDBJ databases">
        <title>Plasmidome dynamics in the species complex Clostridium novyi sensu lato converts strains of independent lineages into distinctly different pathogens.</title>
        <authorList>
            <person name="Skarin H."/>
            <person name="Segerman B."/>
        </authorList>
    </citation>
    <scope>NUCLEOTIDE SEQUENCE [LARGE SCALE GENOMIC DNA]</scope>
    <source>
        <strain evidence="3 4">4570</strain>
    </source>
</reference>
<dbReference type="Proteomes" id="UP000030016">
    <property type="component" value="Unassembled WGS sequence"/>
</dbReference>
<name>A0AA88ZT82_CLONO</name>
<evidence type="ECO:0000313" key="3">
    <source>
        <dbReference type="EMBL" id="KGN03505.1"/>
    </source>
</evidence>
<dbReference type="Pfam" id="PF26337">
    <property type="entry name" value="Gtf3_C"/>
    <property type="match status" value="1"/>
</dbReference>
<dbReference type="SUPFAM" id="SSF53756">
    <property type="entry name" value="UDP-Glycosyltransferase/glycogen phosphorylase"/>
    <property type="match status" value="1"/>
</dbReference>
<dbReference type="RefSeq" id="WP_039247960.1">
    <property type="nucleotide sequence ID" value="NZ_JDRX01000001.1"/>
</dbReference>
<evidence type="ECO:0000313" key="4">
    <source>
        <dbReference type="Proteomes" id="UP000030016"/>
    </source>
</evidence>
<keyword evidence="1" id="KW-0175">Coiled coil</keyword>